<keyword evidence="2" id="KW-1185">Reference proteome</keyword>
<dbReference type="RefSeq" id="WP_074753023.1">
    <property type="nucleotide sequence ID" value="NZ_FNCO01000006.1"/>
</dbReference>
<protein>
    <submittedName>
        <fullName evidence="1">Uncharacterized protein</fullName>
    </submittedName>
</protein>
<dbReference type="InterPro" id="IPR045920">
    <property type="entry name" value="DUF6339"/>
</dbReference>
<name>A0A1G8C7R6_9PSED</name>
<accession>A0A1G8C7R6</accession>
<dbReference type="STRING" id="89065.SAMN05216605_106170"/>
<dbReference type="Proteomes" id="UP000182894">
    <property type="component" value="Unassembled WGS sequence"/>
</dbReference>
<proteinExistence type="predicted"/>
<dbReference type="EMBL" id="FNCO01000006">
    <property type="protein sequence ID" value="SDH41412.1"/>
    <property type="molecule type" value="Genomic_DNA"/>
</dbReference>
<reference evidence="2" key="1">
    <citation type="submission" date="2016-10" db="EMBL/GenBank/DDBJ databases">
        <authorList>
            <person name="Varghese N."/>
            <person name="Submissions S."/>
        </authorList>
    </citation>
    <scope>NUCLEOTIDE SEQUENCE [LARGE SCALE GENOMIC DNA]</scope>
    <source>
        <strain evidence="2">ATCC 700689</strain>
    </source>
</reference>
<dbReference type="OrthoDB" id="9813719at2"/>
<dbReference type="Pfam" id="PF19866">
    <property type="entry name" value="DUF6339"/>
    <property type="match status" value="1"/>
</dbReference>
<gene>
    <name evidence="1" type="ORF">SAMN05216605_106170</name>
</gene>
<evidence type="ECO:0000313" key="1">
    <source>
        <dbReference type="EMBL" id="SDH41412.1"/>
    </source>
</evidence>
<evidence type="ECO:0000313" key="2">
    <source>
        <dbReference type="Proteomes" id="UP000182894"/>
    </source>
</evidence>
<dbReference type="AlphaFoldDB" id="A0A1G8C7R6"/>
<organism evidence="1 2">
    <name type="scientific">Pseudomonas abietaniphila</name>
    <dbReference type="NCBI Taxonomy" id="89065"/>
    <lineage>
        <taxon>Bacteria</taxon>
        <taxon>Pseudomonadati</taxon>
        <taxon>Pseudomonadota</taxon>
        <taxon>Gammaproteobacteria</taxon>
        <taxon>Pseudomonadales</taxon>
        <taxon>Pseudomonadaceae</taxon>
        <taxon>Pseudomonas</taxon>
    </lineage>
</organism>
<sequence>MTFPTLNLKLSQRQFDAMVKKGEFRPDILNPEMEDLRNKMLGIVPLYDSTAGSNASGPGVYDIKVGLALYKLLRDAGMDIRTAADDGWWRFLSLRVLPDLVKSRWEAAPPVRFWVGRSRIWLRALWWTVHLTWQESEENTQKVLEDVTTDTVVQLVERPGKGGFRIDLTRQIFRVRRLRKPSQDQFRAIMKLNTAQIVLKEPMLCHGGMAGYVDALFTDVGCPPIARNANHD</sequence>